<dbReference type="InterPro" id="IPR000175">
    <property type="entry name" value="Na/ntran_symport"/>
</dbReference>
<proteinExistence type="inferred from homology"/>
<dbReference type="InterPro" id="IPR047218">
    <property type="entry name" value="YocR/YhdH-like"/>
</dbReference>
<evidence type="ECO:0000256" key="3">
    <source>
        <dbReference type="ARBA" id="ARBA00022692"/>
    </source>
</evidence>
<feature type="transmembrane region" description="Helical" evidence="7">
    <location>
        <begin position="396"/>
        <end position="419"/>
    </location>
</feature>
<sequence length="469" mass="50196">MSEPNIKREGFSSGLAVFFATLGSAVGLGNIWKFPYLTGANGGGAFLLIYFICIVCVGVPVMVSEFYIGRRTRKNAVGSFKVLTGKPGTPWKGIGLMGVAAAYLIMFFYSDVAGWVYFYCFKAFTGQLAGITKDAVGPLFGQVIGAGTAGQPLSAATLSPLVWQVIVMTVVGTILSMGVRGGIERITKTLMPLLFLLIIICDIRALTLPGAGKGIDFLFHVDFSKITAPVILSALGLAFFKLSLGMGTMITYGSYFTDDNHMIQTAGKVAASDTLVSMLAGLAIFPTVFSFGMEPSAGPGLLFMTIPLVFNQMPFGGILLACFFLLTCFAATTAMLSLVEVPIAYFVEELKVSRVKATVFNCVLIALVGITATLSVDSSSYLGQYKFFGKGFFDLYDYLSSNIILPLGGLCIALFVGYCNKREDIADELSNHGTLANASTVDAYRFIIRFVSPALLILVFLNSVGILKF</sequence>
<dbReference type="eggNOG" id="COG0733">
    <property type="taxonomic scope" value="Bacteria"/>
</dbReference>
<dbReference type="EMBL" id="CM001022">
    <property type="protein sequence ID" value="EFQ24512.1"/>
    <property type="molecule type" value="Genomic_DNA"/>
</dbReference>
<reference evidence="8 9" key="1">
    <citation type="journal article" date="2010" name="Stand. Genomic Sci.">
        <title>Non-contiguous finished genome sequence of Aminomonas paucivorans type strain (GLU-3).</title>
        <authorList>
            <person name="Pitluck S."/>
            <person name="Yasawong M."/>
            <person name="Held B."/>
            <person name="Lapidus A."/>
            <person name="Nolan M."/>
            <person name="Copeland A."/>
            <person name="Lucas S."/>
            <person name="Del Rio T.G."/>
            <person name="Tice H."/>
            <person name="Cheng J.F."/>
            <person name="Chertkov O."/>
            <person name="Goodwin L."/>
            <person name="Tapia R."/>
            <person name="Han C."/>
            <person name="Liolios K."/>
            <person name="Ivanova N."/>
            <person name="Mavromatis K."/>
            <person name="Ovchinnikova G."/>
            <person name="Pati A."/>
            <person name="Chen A."/>
            <person name="Palaniappan K."/>
            <person name="Land M."/>
            <person name="Hauser L."/>
            <person name="Chang Y.J."/>
            <person name="Jeffries C.D."/>
            <person name="Pukall R."/>
            <person name="Spring S."/>
            <person name="Rohde M."/>
            <person name="Sikorski J."/>
            <person name="Goker M."/>
            <person name="Woyke T."/>
            <person name="Bristow J."/>
            <person name="Eisen J.A."/>
            <person name="Markowitz V."/>
            <person name="Hugenholtz P."/>
            <person name="Kyrpides N.C."/>
            <person name="Klenk H.P."/>
        </authorList>
    </citation>
    <scope>NUCLEOTIDE SEQUENCE [LARGE SCALE GENOMIC DNA]</scope>
    <source>
        <strain evidence="8 9">DSM 12260</strain>
    </source>
</reference>
<organism evidence="8 9">
    <name type="scientific">Aminomonas paucivorans DSM 12260</name>
    <dbReference type="NCBI Taxonomy" id="584708"/>
    <lineage>
        <taxon>Bacteria</taxon>
        <taxon>Thermotogati</taxon>
        <taxon>Synergistota</taxon>
        <taxon>Synergistia</taxon>
        <taxon>Synergistales</taxon>
        <taxon>Synergistaceae</taxon>
        <taxon>Aminomonas</taxon>
    </lineage>
</organism>
<dbReference type="PaxDb" id="584708-Apau_2101"/>
<gene>
    <name evidence="8" type="ORF">Apau_2101</name>
</gene>
<evidence type="ECO:0000313" key="8">
    <source>
        <dbReference type="EMBL" id="EFQ24512.1"/>
    </source>
</evidence>
<evidence type="ECO:0000256" key="2">
    <source>
        <dbReference type="ARBA" id="ARBA00022448"/>
    </source>
</evidence>
<comment type="similarity">
    <text evidence="6">Belongs to the sodium:neurotransmitter symporter (SNF) (TC 2.A.22) family.</text>
</comment>
<feature type="transmembrane region" description="Helical" evidence="7">
    <location>
        <begin position="358"/>
        <end position="376"/>
    </location>
</feature>
<feature type="transmembrane region" description="Helical" evidence="7">
    <location>
        <begin position="231"/>
        <end position="253"/>
    </location>
</feature>
<dbReference type="InterPro" id="IPR037272">
    <property type="entry name" value="SNS_sf"/>
</dbReference>
<keyword evidence="9" id="KW-1185">Reference proteome</keyword>
<dbReference type="PRINTS" id="PR00176">
    <property type="entry name" value="NANEUSMPORT"/>
</dbReference>
<dbReference type="OrthoDB" id="1014at2"/>
<keyword evidence="6" id="KW-0769">Symport</keyword>
<evidence type="ECO:0000256" key="6">
    <source>
        <dbReference type="RuleBase" id="RU003732"/>
    </source>
</evidence>
<dbReference type="GO" id="GO:0016020">
    <property type="term" value="C:membrane"/>
    <property type="evidence" value="ECO:0007669"/>
    <property type="project" value="UniProtKB-SubCell"/>
</dbReference>
<feature type="transmembrane region" description="Helical" evidence="7">
    <location>
        <begin position="12"/>
        <end position="32"/>
    </location>
</feature>
<feature type="transmembrane region" description="Helical" evidence="7">
    <location>
        <begin position="313"/>
        <end position="346"/>
    </location>
</feature>
<feature type="transmembrane region" description="Helical" evidence="7">
    <location>
        <begin position="89"/>
        <end position="109"/>
    </location>
</feature>
<feature type="transmembrane region" description="Helical" evidence="7">
    <location>
        <begin position="191"/>
        <end position="211"/>
    </location>
</feature>
<evidence type="ECO:0000313" key="9">
    <source>
        <dbReference type="Proteomes" id="UP000005096"/>
    </source>
</evidence>
<evidence type="ECO:0000256" key="5">
    <source>
        <dbReference type="ARBA" id="ARBA00023136"/>
    </source>
</evidence>
<feature type="transmembrane region" description="Helical" evidence="7">
    <location>
        <begin position="44"/>
        <end position="68"/>
    </location>
</feature>
<keyword evidence="4 7" id="KW-1133">Transmembrane helix</keyword>
<feature type="transmembrane region" description="Helical" evidence="7">
    <location>
        <begin position="274"/>
        <end position="293"/>
    </location>
</feature>
<name>E3CY25_9BACT</name>
<dbReference type="PROSITE" id="PS00610">
    <property type="entry name" value="NA_NEUROTRAN_SYMP_1"/>
    <property type="match status" value="1"/>
</dbReference>
<accession>E3CY25</accession>
<dbReference type="Proteomes" id="UP000005096">
    <property type="component" value="Chromosome"/>
</dbReference>
<evidence type="ECO:0000256" key="4">
    <source>
        <dbReference type="ARBA" id="ARBA00022989"/>
    </source>
</evidence>
<evidence type="ECO:0000256" key="7">
    <source>
        <dbReference type="SAM" id="Phobius"/>
    </source>
</evidence>
<feature type="transmembrane region" description="Helical" evidence="7">
    <location>
        <begin position="161"/>
        <end position="179"/>
    </location>
</feature>
<dbReference type="Pfam" id="PF00209">
    <property type="entry name" value="SNF"/>
    <property type="match status" value="2"/>
</dbReference>
<keyword evidence="3 6" id="KW-0812">Transmembrane</keyword>
<keyword evidence="2 6" id="KW-0813">Transport</keyword>
<evidence type="ECO:0000256" key="1">
    <source>
        <dbReference type="ARBA" id="ARBA00004141"/>
    </source>
</evidence>
<comment type="subcellular location">
    <subcellularLocation>
        <location evidence="1">Membrane</location>
        <topology evidence="1">Multi-pass membrane protein</topology>
    </subcellularLocation>
</comment>
<dbReference type="SUPFAM" id="SSF161070">
    <property type="entry name" value="SNF-like"/>
    <property type="match status" value="1"/>
</dbReference>
<dbReference type="PROSITE" id="PS50267">
    <property type="entry name" value="NA_NEUROTRAN_SYMP_3"/>
    <property type="match status" value="1"/>
</dbReference>
<dbReference type="NCBIfam" id="NF037979">
    <property type="entry name" value="Na_transp"/>
    <property type="match status" value="1"/>
</dbReference>
<dbReference type="RefSeq" id="WP_006301753.1">
    <property type="nucleotide sequence ID" value="NZ_CM001022.1"/>
</dbReference>
<dbReference type="HOGENOM" id="CLU_006855_3_4_0"/>
<dbReference type="GO" id="GO:0015293">
    <property type="term" value="F:symporter activity"/>
    <property type="evidence" value="ECO:0007669"/>
    <property type="project" value="UniProtKB-KW"/>
</dbReference>
<keyword evidence="5 7" id="KW-0472">Membrane</keyword>
<dbReference type="PANTHER" id="PTHR42948">
    <property type="entry name" value="TRANSPORTER"/>
    <property type="match status" value="1"/>
</dbReference>
<protein>
    <recommendedName>
        <fullName evidence="6">Transporter</fullName>
    </recommendedName>
</protein>
<dbReference type="CDD" id="cd10336">
    <property type="entry name" value="SLC6sbd_Tyt1-Like"/>
    <property type="match status" value="1"/>
</dbReference>
<dbReference type="PANTHER" id="PTHR42948:SF1">
    <property type="entry name" value="TRANSPORTER"/>
    <property type="match status" value="1"/>
</dbReference>
<dbReference type="STRING" id="584708.Apau_2101"/>
<feature type="transmembrane region" description="Helical" evidence="7">
    <location>
        <begin position="446"/>
        <end position="467"/>
    </location>
</feature>
<dbReference type="AlphaFoldDB" id="E3CY25"/>